<feature type="compositionally biased region" description="Acidic residues" evidence="1">
    <location>
        <begin position="22"/>
        <end position="33"/>
    </location>
</feature>
<feature type="compositionally biased region" description="Basic and acidic residues" evidence="1">
    <location>
        <begin position="1"/>
        <end position="12"/>
    </location>
</feature>
<dbReference type="GO" id="GO:0019901">
    <property type="term" value="F:protein kinase binding"/>
    <property type="evidence" value="ECO:0007669"/>
    <property type="project" value="InterPro"/>
</dbReference>
<dbReference type="EMBL" id="CAKKNE010000004">
    <property type="protein sequence ID" value="CAH0373281.1"/>
    <property type="molecule type" value="Genomic_DNA"/>
</dbReference>
<dbReference type="OrthoDB" id="10250320at2759"/>
<dbReference type="InterPro" id="IPR036915">
    <property type="entry name" value="Cyclin-like_sf"/>
</dbReference>
<evidence type="ECO:0000313" key="3">
    <source>
        <dbReference type="EMBL" id="CAH0373281.1"/>
    </source>
</evidence>
<dbReference type="InterPro" id="IPR006671">
    <property type="entry name" value="Cyclin_N"/>
</dbReference>
<dbReference type="PANTHER" id="PTHR15615:SF108">
    <property type="entry name" value="PROTEIN CNPPD1"/>
    <property type="match status" value="1"/>
</dbReference>
<dbReference type="Proteomes" id="UP000789595">
    <property type="component" value="Unassembled WGS sequence"/>
</dbReference>
<protein>
    <recommendedName>
        <fullName evidence="2">Cyclin N-terminal domain-containing protein</fullName>
    </recommendedName>
</protein>
<dbReference type="PANTHER" id="PTHR15615">
    <property type="match status" value="1"/>
</dbReference>
<organism evidence="3 4">
    <name type="scientific">Pelagomonas calceolata</name>
    <dbReference type="NCBI Taxonomy" id="35677"/>
    <lineage>
        <taxon>Eukaryota</taxon>
        <taxon>Sar</taxon>
        <taxon>Stramenopiles</taxon>
        <taxon>Ochrophyta</taxon>
        <taxon>Pelagophyceae</taxon>
        <taxon>Pelagomonadales</taxon>
        <taxon>Pelagomonadaceae</taxon>
        <taxon>Pelagomonas</taxon>
    </lineage>
</organism>
<feature type="region of interest" description="Disordered" evidence="1">
    <location>
        <begin position="261"/>
        <end position="282"/>
    </location>
</feature>
<dbReference type="InterPro" id="IPR013922">
    <property type="entry name" value="Cyclin_PHO80-like"/>
</dbReference>
<evidence type="ECO:0000259" key="2">
    <source>
        <dbReference type="Pfam" id="PF00134"/>
    </source>
</evidence>
<feature type="compositionally biased region" description="Basic residues" evidence="1">
    <location>
        <begin position="270"/>
        <end position="282"/>
    </location>
</feature>
<comment type="caution">
    <text evidence="3">The sequence shown here is derived from an EMBL/GenBank/DDBJ whole genome shotgun (WGS) entry which is preliminary data.</text>
</comment>
<evidence type="ECO:0000313" key="4">
    <source>
        <dbReference type="Proteomes" id="UP000789595"/>
    </source>
</evidence>
<reference evidence="3" key="1">
    <citation type="submission" date="2021-11" db="EMBL/GenBank/DDBJ databases">
        <authorList>
            <consortium name="Genoscope - CEA"/>
            <person name="William W."/>
        </authorList>
    </citation>
    <scope>NUCLEOTIDE SEQUENCE</scope>
</reference>
<gene>
    <name evidence="3" type="ORF">PECAL_4P04660</name>
</gene>
<keyword evidence="4" id="KW-1185">Reference proteome</keyword>
<name>A0A8J2SLS2_9STRA</name>
<dbReference type="SUPFAM" id="SSF47954">
    <property type="entry name" value="Cyclin-like"/>
    <property type="match status" value="1"/>
</dbReference>
<feature type="domain" description="Cyclin N-terminal" evidence="2">
    <location>
        <begin position="110"/>
        <end position="214"/>
    </location>
</feature>
<proteinExistence type="predicted"/>
<sequence length="282" mass="31893">MKRLLDQWERKNSKAKGQQTVDDWEREIADDEVMRDASPPPAPPSQPVVSDDSVELPAPLLPGQVEALETVGICMLVEYMLAPPGAEEPQQLRAFWPDASAATPVPAQNTEVLHDFMFRLFATCMYTPECSVLAFMYVLRLLSYHPHLRVTPRNCQRLLLCSVMVAQKIHDDTPLRNVDFAVAWGRVLPGERPVPVERVNAMERVFLGALGFDLYVPRDQYEACVSELHGVVRHHSATSPRLPLLLEKHAAFMTGPNRARFPWIAPPPPRRPKRPRQKKPDS</sequence>
<dbReference type="AlphaFoldDB" id="A0A8J2SLS2"/>
<feature type="region of interest" description="Disordered" evidence="1">
    <location>
        <begin position="1"/>
        <end position="52"/>
    </location>
</feature>
<accession>A0A8J2SLS2</accession>
<dbReference type="Pfam" id="PF00134">
    <property type="entry name" value="Cyclin_N"/>
    <property type="match status" value="1"/>
</dbReference>
<dbReference type="Gene3D" id="1.10.472.10">
    <property type="entry name" value="Cyclin-like"/>
    <property type="match status" value="1"/>
</dbReference>
<evidence type="ECO:0000256" key="1">
    <source>
        <dbReference type="SAM" id="MobiDB-lite"/>
    </source>
</evidence>